<dbReference type="PANTHER" id="PTHR13710">
    <property type="entry name" value="DNA HELICASE RECQ FAMILY MEMBER"/>
    <property type="match status" value="1"/>
</dbReference>
<dbReference type="SUPFAM" id="SSF52540">
    <property type="entry name" value="P-loop containing nucleoside triphosphate hydrolases"/>
    <property type="match status" value="1"/>
</dbReference>
<gene>
    <name evidence="10" type="ORF">Csa_4G188670</name>
</gene>
<reference evidence="10 11" key="3">
    <citation type="journal article" date="2010" name="BMC Genomics">
        <title>Transcriptome sequencing and comparative analysis of cucumber flowers with different sex types.</title>
        <authorList>
            <person name="Guo S."/>
            <person name="Zheng Y."/>
            <person name="Joung J.G."/>
            <person name="Liu S."/>
            <person name="Zhang Z."/>
            <person name="Crasta O.R."/>
            <person name="Sobral B.W."/>
            <person name="Xu Y."/>
            <person name="Huang S."/>
            <person name="Fei Z."/>
        </authorList>
    </citation>
    <scope>NUCLEOTIDE SEQUENCE [LARGE SCALE GENOMIC DNA]</scope>
    <source>
        <strain evidence="11">cv. 9930</strain>
    </source>
</reference>
<dbReference type="Pfam" id="PF00270">
    <property type="entry name" value="DEAD"/>
    <property type="match status" value="1"/>
</dbReference>
<reference evidence="10 11" key="4">
    <citation type="journal article" date="2011" name="BMC Genomics">
        <title>RNA-Seq improves annotation of protein-coding genes in the cucumber genome.</title>
        <authorList>
            <person name="Li Z."/>
            <person name="Zhang Z."/>
            <person name="Yan P."/>
            <person name="Huang S."/>
            <person name="Fei Z."/>
            <person name="Lin K."/>
        </authorList>
    </citation>
    <scope>NUCLEOTIDE SEQUENCE [LARGE SCALE GENOMIC DNA]</scope>
    <source>
        <strain evidence="11">cv. 9930</strain>
    </source>
</reference>
<dbReference type="GO" id="GO:0016887">
    <property type="term" value="F:ATP hydrolysis activity"/>
    <property type="evidence" value="ECO:0007669"/>
    <property type="project" value="RHEA"/>
</dbReference>
<dbReference type="GO" id="GO:0000724">
    <property type="term" value="P:double-strand break repair via homologous recombination"/>
    <property type="evidence" value="ECO:0000318"/>
    <property type="project" value="GO_Central"/>
</dbReference>
<dbReference type="OMA" id="ISKWGHE"/>
<dbReference type="InterPro" id="IPR001650">
    <property type="entry name" value="Helicase_C-like"/>
</dbReference>
<dbReference type="Gene3D" id="3.40.50.300">
    <property type="entry name" value="P-loop containing nucleotide triphosphate hydrolases"/>
    <property type="match status" value="2"/>
</dbReference>
<keyword evidence="11" id="KW-1185">Reference proteome</keyword>
<dbReference type="PROSITE" id="PS51194">
    <property type="entry name" value="HELICASE_CTER"/>
    <property type="match status" value="1"/>
</dbReference>
<evidence type="ECO:0000256" key="3">
    <source>
        <dbReference type="ARBA" id="ARBA00022801"/>
    </source>
</evidence>
<feature type="domain" description="Helicase C-terminal" evidence="9">
    <location>
        <begin position="217"/>
        <end position="368"/>
    </location>
</feature>
<dbReference type="FunFam" id="3.40.50.300:FF:001450">
    <property type="entry name" value="ATP-dependent DNA helicase"/>
    <property type="match status" value="1"/>
</dbReference>
<keyword evidence="7" id="KW-0539">Nucleus</keyword>
<evidence type="ECO:0000256" key="6">
    <source>
        <dbReference type="ARBA" id="ARBA00034617"/>
    </source>
</evidence>
<dbReference type="PANTHER" id="PTHR13710:SF120">
    <property type="entry name" value="BIFUNCTIONAL 3'-5' EXONUCLEASE_ATP-DEPENDENT HELICASE WRN"/>
    <property type="match status" value="1"/>
</dbReference>
<dbReference type="NCBIfam" id="TIGR00614">
    <property type="entry name" value="recQ_fam"/>
    <property type="match status" value="1"/>
</dbReference>
<dbReference type="AlphaFoldDB" id="A0A0A0KWB6"/>
<feature type="domain" description="Helicase ATP-binding" evidence="8">
    <location>
        <begin position="22"/>
        <end position="189"/>
    </location>
</feature>
<dbReference type="STRING" id="3659.A0A0A0KWB6"/>
<sequence length="530" mass="59930">MEAILKSYFGFSAFRPYQKEVIQGILRGKDCLVVKGTGSGKSLCYQLPPLVVGKTGIVVSPLISLMQDQVMALKQRGIKSEYLGSTQTDYTVQHKAERGQYNILFMTPEKACSVSTSFWSKLKTAGICLFAVDEAHCISEWGHDFRVEYKQLDKLRDVLPGLPFVALTATATEKVRNDIINSLKMKDPQVTIGSFDRTNLFYGVKSFDRGPLFMNKLVLDISKYVASGGSTIIYCTTIKDVEQISKALEEAGISAGIYHGLMDKTSRAESHRLFIRDEVQVMVATVAFGMGIDKPNVRQVIHYGCPKSLESYYQESGRGGRDGIASVCWLYYTRSDFAKADFYCGESLTENQRTAIMESLMAAQQYCSIATCRRNFLLSYFGEKSQSEKCGLSFTWYAICDAQIVKRIALTRPSTRYDSVMVQDQLKMHGDLILEAVKRLSEEVRLSLGGKYREGNGQGTTTRKLYTELNQRRPLALAKFEAWKMWHEDGLSIQRIAVSIFFFQLFEVFEKKRLMKTNIATWQFVSLFTH</sequence>
<dbReference type="EC" id="5.6.2.4" evidence="7"/>
<dbReference type="CDD" id="cd18794">
    <property type="entry name" value="SF2_C_RecQ"/>
    <property type="match status" value="1"/>
</dbReference>
<dbReference type="Proteomes" id="UP000029981">
    <property type="component" value="Chromosome 4"/>
</dbReference>
<evidence type="ECO:0000256" key="1">
    <source>
        <dbReference type="ARBA" id="ARBA00005446"/>
    </source>
</evidence>
<dbReference type="GO" id="GO:0005737">
    <property type="term" value="C:cytoplasm"/>
    <property type="evidence" value="ECO:0000318"/>
    <property type="project" value="GO_Central"/>
</dbReference>
<evidence type="ECO:0000259" key="9">
    <source>
        <dbReference type="PROSITE" id="PS51194"/>
    </source>
</evidence>
<reference evidence="10 11" key="2">
    <citation type="journal article" date="2009" name="PLoS ONE">
        <title>An integrated genetic and cytogenetic map of the cucumber genome.</title>
        <authorList>
            <person name="Ren Y."/>
            <person name="Zhang Z."/>
            <person name="Liu J."/>
            <person name="Staub J.E."/>
            <person name="Han Y."/>
            <person name="Cheng Z."/>
            <person name="Li X."/>
            <person name="Lu J."/>
            <person name="Miao H."/>
            <person name="Kang H."/>
            <person name="Xie B."/>
            <person name="Gu X."/>
            <person name="Wang X."/>
            <person name="Du Y."/>
            <person name="Jin W."/>
            <person name="Huang S."/>
        </authorList>
    </citation>
    <scope>NUCLEOTIDE SEQUENCE [LARGE SCALE GENOMIC DNA]</scope>
    <source>
        <strain evidence="11">cv. 9930</strain>
    </source>
</reference>
<dbReference type="Gramene" id="KGN53915">
    <property type="protein sequence ID" value="KGN53915"/>
    <property type="gene ID" value="Csa_4G188670"/>
</dbReference>
<dbReference type="InterPro" id="IPR032284">
    <property type="entry name" value="RecQ_Zn-bd"/>
</dbReference>
<dbReference type="InterPro" id="IPR014001">
    <property type="entry name" value="Helicase_ATP-bd"/>
</dbReference>
<proteinExistence type="inferred from homology"/>
<evidence type="ECO:0000256" key="5">
    <source>
        <dbReference type="ARBA" id="ARBA00022840"/>
    </source>
</evidence>
<evidence type="ECO:0000256" key="7">
    <source>
        <dbReference type="RuleBase" id="RU364117"/>
    </source>
</evidence>
<dbReference type="EMBL" id="CM002925">
    <property type="protein sequence ID" value="KGN53915.1"/>
    <property type="molecule type" value="Genomic_DNA"/>
</dbReference>
<dbReference type="Pfam" id="PF16124">
    <property type="entry name" value="RecQ_Zn_bind"/>
    <property type="match status" value="1"/>
</dbReference>
<reference evidence="10 11" key="1">
    <citation type="journal article" date="2009" name="Nat. Genet.">
        <title>The genome of the cucumber, Cucumis sativus L.</title>
        <authorList>
            <person name="Huang S."/>
            <person name="Li R."/>
            <person name="Zhang Z."/>
            <person name="Li L."/>
            <person name="Gu X."/>
            <person name="Fan W."/>
            <person name="Lucas W.J."/>
            <person name="Wang X."/>
            <person name="Xie B."/>
            <person name="Ni P."/>
            <person name="Ren Y."/>
            <person name="Zhu H."/>
            <person name="Li J."/>
            <person name="Lin K."/>
            <person name="Jin W."/>
            <person name="Fei Z."/>
            <person name="Li G."/>
            <person name="Staub J."/>
            <person name="Kilian A."/>
            <person name="van der Vossen E.A."/>
            <person name="Wu Y."/>
            <person name="Guo J."/>
            <person name="He J."/>
            <person name="Jia Z."/>
            <person name="Ren Y."/>
            <person name="Tian G."/>
            <person name="Lu Y."/>
            <person name="Ruan J."/>
            <person name="Qian W."/>
            <person name="Wang M."/>
            <person name="Huang Q."/>
            <person name="Li B."/>
            <person name="Xuan Z."/>
            <person name="Cao J."/>
            <person name="Asan"/>
            <person name="Wu Z."/>
            <person name="Zhang J."/>
            <person name="Cai Q."/>
            <person name="Bai Y."/>
            <person name="Zhao B."/>
            <person name="Han Y."/>
            <person name="Li Y."/>
            <person name="Li X."/>
            <person name="Wang S."/>
            <person name="Shi Q."/>
            <person name="Liu S."/>
            <person name="Cho W.K."/>
            <person name="Kim J.Y."/>
            <person name="Xu Y."/>
            <person name="Heller-Uszynska K."/>
            <person name="Miao H."/>
            <person name="Cheng Z."/>
            <person name="Zhang S."/>
            <person name="Wu J."/>
            <person name="Yang Y."/>
            <person name="Kang H."/>
            <person name="Li M."/>
            <person name="Liang H."/>
            <person name="Ren X."/>
            <person name="Shi Z."/>
            <person name="Wen M."/>
            <person name="Jian M."/>
            <person name="Yang H."/>
            <person name="Zhang G."/>
            <person name="Yang Z."/>
            <person name="Chen R."/>
            <person name="Liu S."/>
            <person name="Li J."/>
            <person name="Ma L."/>
            <person name="Liu H."/>
            <person name="Zhou Y."/>
            <person name="Zhao J."/>
            <person name="Fang X."/>
            <person name="Li G."/>
            <person name="Fang L."/>
            <person name="Li Y."/>
            <person name="Liu D."/>
            <person name="Zheng H."/>
            <person name="Zhang Y."/>
            <person name="Qin N."/>
            <person name="Li Z."/>
            <person name="Yang G."/>
            <person name="Yang S."/>
            <person name="Bolund L."/>
            <person name="Kristiansen K."/>
            <person name="Zheng H."/>
            <person name="Li S."/>
            <person name="Zhang X."/>
            <person name="Yang H."/>
            <person name="Wang J."/>
            <person name="Sun R."/>
            <person name="Zhang B."/>
            <person name="Jiang S."/>
            <person name="Wang J."/>
            <person name="Du Y."/>
            <person name="Li S."/>
        </authorList>
    </citation>
    <scope>NUCLEOTIDE SEQUENCE [LARGE SCALE GENOMIC DNA]</scope>
    <source>
        <strain evidence="11">cv. 9930</strain>
    </source>
</reference>
<dbReference type="PROSITE" id="PS51192">
    <property type="entry name" value="HELICASE_ATP_BIND_1"/>
    <property type="match status" value="1"/>
</dbReference>
<name>A0A0A0KWB6_CUCSA</name>
<comment type="similarity">
    <text evidence="1 7">Belongs to the helicase family. RecQ subfamily.</text>
</comment>
<dbReference type="CDD" id="cd17920">
    <property type="entry name" value="DEXHc_RecQ"/>
    <property type="match status" value="1"/>
</dbReference>
<dbReference type="GO" id="GO:0006260">
    <property type="term" value="P:DNA replication"/>
    <property type="evidence" value="ECO:0000318"/>
    <property type="project" value="GO_Central"/>
</dbReference>
<dbReference type="eggNOG" id="KOG0351">
    <property type="taxonomic scope" value="Eukaryota"/>
</dbReference>
<dbReference type="SMART" id="SM00490">
    <property type="entry name" value="HELICc"/>
    <property type="match status" value="1"/>
</dbReference>
<dbReference type="InterPro" id="IPR004589">
    <property type="entry name" value="DNA_helicase_ATP-dep_RecQ"/>
</dbReference>
<comment type="catalytic activity">
    <reaction evidence="6 7">
        <text>Couples ATP hydrolysis with the unwinding of duplex DNA by translocating in the 3'-5' direction.</text>
        <dbReference type="EC" id="5.6.2.4"/>
    </reaction>
</comment>
<dbReference type="InterPro" id="IPR027417">
    <property type="entry name" value="P-loop_NTPase"/>
</dbReference>
<evidence type="ECO:0000256" key="2">
    <source>
        <dbReference type="ARBA" id="ARBA00022741"/>
    </source>
</evidence>
<dbReference type="GO" id="GO:0005634">
    <property type="term" value="C:nucleus"/>
    <property type="evidence" value="ECO:0000318"/>
    <property type="project" value="GO_Central"/>
</dbReference>
<evidence type="ECO:0000313" key="11">
    <source>
        <dbReference type="Proteomes" id="UP000029981"/>
    </source>
</evidence>
<evidence type="ECO:0000259" key="8">
    <source>
        <dbReference type="PROSITE" id="PS51192"/>
    </source>
</evidence>
<dbReference type="GO" id="GO:0043138">
    <property type="term" value="F:3'-5' DNA helicase activity"/>
    <property type="evidence" value="ECO:0000318"/>
    <property type="project" value="GO_Central"/>
</dbReference>
<dbReference type="GO" id="GO:0005694">
    <property type="term" value="C:chromosome"/>
    <property type="evidence" value="ECO:0000318"/>
    <property type="project" value="GO_Central"/>
</dbReference>
<accession>A0A0A0KWB6</accession>
<dbReference type="GO" id="GO:0003676">
    <property type="term" value="F:nucleic acid binding"/>
    <property type="evidence" value="ECO:0007669"/>
    <property type="project" value="InterPro"/>
</dbReference>
<keyword evidence="4 7" id="KW-0347">Helicase</keyword>
<keyword evidence="5 7" id="KW-0067">ATP-binding</keyword>
<comment type="catalytic activity">
    <reaction evidence="7">
        <text>ATP + H2O = ADP + phosphate + H(+)</text>
        <dbReference type="Rhea" id="RHEA:13065"/>
        <dbReference type="ChEBI" id="CHEBI:15377"/>
        <dbReference type="ChEBI" id="CHEBI:15378"/>
        <dbReference type="ChEBI" id="CHEBI:30616"/>
        <dbReference type="ChEBI" id="CHEBI:43474"/>
        <dbReference type="ChEBI" id="CHEBI:456216"/>
    </reaction>
</comment>
<comment type="subcellular location">
    <subcellularLocation>
        <location evidence="7">Nucleus</location>
    </subcellularLocation>
</comment>
<dbReference type="Pfam" id="PF00271">
    <property type="entry name" value="Helicase_C"/>
    <property type="match status" value="1"/>
</dbReference>
<dbReference type="InterPro" id="IPR011545">
    <property type="entry name" value="DEAD/DEAH_box_helicase_dom"/>
</dbReference>
<evidence type="ECO:0000313" key="10">
    <source>
        <dbReference type="EMBL" id="KGN53915.1"/>
    </source>
</evidence>
<keyword evidence="2 7" id="KW-0547">Nucleotide-binding</keyword>
<dbReference type="GO" id="GO:0009378">
    <property type="term" value="F:four-way junction helicase activity"/>
    <property type="evidence" value="ECO:0000318"/>
    <property type="project" value="GO_Central"/>
</dbReference>
<evidence type="ECO:0000256" key="4">
    <source>
        <dbReference type="ARBA" id="ARBA00022806"/>
    </source>
</evidence>
<dbReference type="SMART" id="SM00487">
    <property type="entry name" value="DEXDc"/>
    <property type="match status" value="1"/>
</dbReference>
<organism evidence="10 11">
    <name type="scientific">Cucumis sativus</name>
    <name type="common">Cucumber</name>
    <dbReference type="NCBI Taxonomy" id="3659"/>
    <lineage>
        <taxon>Eukaryota</taxon>
        <taxon>Viridiplantae</taxon>
        <taxon>Streptophyta</taxon>
        <taxon>Embryophyta</taxon>
        <taxon>Tracheophyta</taxon>
        <taxon>Spermatophyta</taxon>
        <taxon>Magnoliopsida</taxon>
        <taxon>eudicotyledons</taxon>
        <taxon>Gunneridae</taxon>
        <taxon>Pentapetalae</taxon>
        <taxon>rosids</taxon>
        <taxon>fabids</taxon>
        <taxon>Cucurbitales</taxon>
        <taxon>Cucurbitaceae</taxon>
        <taxon>Benincaseae</taxon>
        <taxon>Cucumis</taxon>
    </lineage>
</organism>
<keyword evidence="3 7" id="KW-0378">Hydrolase</keyword>
<dbReference type="GO" id="GO:0005524">
    <property type="term" value="F:ATP binding"/>
    <property type="evidence" value="ECO:0007669"/>
    <property type="project" value="UniProtKB-KW"/>
</dbReference>
<protein>
    <recommendedName>
        <fullName evidence="7">ATP-dependent DNA helicase</fullName>
        <ecNumber evidence="7">5.6.2.4</ecNumber>
    </recommendedName>
</protein>